<feature type="region of interest" description="Disordered" evidence="1">
    <location>
        <begin position="118"/>
        <end position="138"/>
    </location>
</feature>
<feature type="compositionally biased region" description="Basic and acidic residues" evidence="1">
    <location>
        <begin position="118"/>
        <end position="128"/>
    </location>
</feature>
<feature type="non-terminal residue" evidence="3">
    <location>
        <position position="138"/>
    </location>
</feature>
<name>X6P2C1_RETFI</name>
<accession>X6P2C1</accession>
<evidence type="ECO:0000313" key="4">
    <source>
        <dbReference type="Proteomes" id="UP000023152"/>
    </source>
</evidence>
<reference evidence="3 4" key="1">
    <citation type="journal article" date="2013" name="Curr. Biol.">
        <title>The Genome of the Foraminiferan Reticulomyxa filosa.</title>
        <authorList>
            <person name="Glockner G."/>
            <person name="Hulsmann N."/>
            <person name="Schleicher M."/>
            <person name="Noegel A.A."/>
            <person name="Eichinger L."/>
            <person name="Gallinger C."/>
            <person name="Pawlowski J."/>
            <person name="Sierra R."/>
            <person name="Euteneuer U."/>
            <person name="Pillet L."/>
            <person name="Moustafa A."/>
            <person name="Platzer M."/>
            <person name="Groth M."/>
            <person name="Szafranski K."/>
            <person name="Schliwa M."/>
        </authorList>
    </citation>
    <scope>NUCLEOTIDE SEQUENCE [LARGE SCALE GENOMIC DNA]</scope>
</reference>
<gene>
    <name evidence="3" type="ORF">RFI_04762</name>
</gene>
<evidence type="ECO:0000313" key="3">
    <source>
        <dbReference type="EMBL" id="ETO32356.1"/>
    </source>
</evidence>
<keyword evidence="4" id="KW-1185">Reference proteome</keyword>
<dbReference type="Proteomes" id="UP000023152">
    <property type="component" value="Unassembled WGS sequence"/>
</dbReference>
<keyword evidence="2" id="KW-0472">Membrane</keyword>
<protein>
    <submittedName>
        <fullName evidence="3">Uncharacterized protein</fullName>
    </submittedName>
</protein>
<evidence type="ECO:0000256" key="2">
    <source>
        <dbReference type="SAM" id="Phobius"/>
    </source>
</evidence>
<keyword evidence="2" id="KW-1133">Transmembrane helix</keyword>
<keyword evidence="2" id="KW-0812">Transmembrane</keyword>
<proteinExistence type="predicted"/>
<dbReference type="AlphaFoldDB" id="X6P2C1"/>
<feature type="compositionally biased region" description="Polar residues" evidence="1">
    <location>
        <begin position="129"/>
        <end position="138"/>
    </location>
</feature>
<comment type="caution">
    <text evidence="3">The sequence shown here is derived from an EMBL/GenBank/DDBJ whole genome shotgun (WGS) entry which is preliminary data.</text>
</comment>
<feature type="transmembrane region" description="Helical" evidence="2">
    <location>
        <begin position="61"/>
        <end position="87"/>
    </location>
</feature>
<dbReference type="EMBL" id="ASPP01004261">
    <property type="protein sequence ID" value="ETO32356.1"/>
    <property type="molecule type" value="Genomic_DNA"/>
</dbReference>
<evidence type="ECO:0000256" key="1">
    <source>
        <dbReference type="SAM" id="MobiDB-lite"/>
    </source>
</evidence>
<sequence>MSSNKKNSDIHYNFQLDVKAIFEGYLGISRFLSKEISEGNFYLKSVDSPAKTKSNKEIFKIIFYLFSLQANLSIISCIVELILIRLIPEIEITIKINIISSRTDRYLNGMDVDEKSIGGNRKWIDDPKQSTTMQSNVQ</sequence>
<organism evidence="3 4">
    <name type="scientific">Reticulomyxa filosa</name>
    <dbReference type="NCBI Taxonomy" id="46433"/>
    <lineage>
        <taxon>Eukaryota</taxon>
        <taxon>Sar</taxon>
        <taxon>Rhizaria</taxon>
        <taxon>Retaria</taxon>
        <taxon>Foraminifera</taxon>
        <taxon>Monothalamids</taxon>
        <taxon>Reticulomyxidae</taxon>
        <taxon>Reticulomyxa</taxon>
    </lineage>
</organism>